<dbReference type="EMBL" id="JASZZN010000019">
    <property type="protein sequence ID" value="MDM4018113.1"/>
    <property type="molecule type" value="Genomic_DNA"/>
</dbReference>
<dbReference type="Proteomes" id="UP001239462">
    <property type="component" value="Unassembled WGS sequence"/>
</dbReference>
<evidence type="ECO:0000256" key="1">
    <source>
        <dbReference type="SAM" id="Coils"/>
    </source>
</evidence>
<accession>A0ABT7PP55</accession>
<feature type="region of interest" description="Disordered" evidence="2">
    <location>
        <begin position="92"/>
        <end position="114"/>
    </location>
</feature>
<comment type="caution">
    <text evidence="3">The sequence shown here is derived from an EMBL/GenBank/DDBJ whole genome shotgun (WGS) entry which is preliminary data.</text>
</comment>
<sequence>MDLWNFLFDSDYKQRVDIESLRTTSRDYRRDKLRHRRELDDQSVRIEELEEQVGELALLCRTLLTTLRESGAIDPKRFETVMREIDLEDGVEDGKITRNQSDDDDSVPPSIDVW</sequence>
<evidence type="ECO:0000313" key="3">
    <source>
        <dbReference type="EMBL" id="MDM4018113.1"/>
    </source>
</evidence>
<evidence type="ECO:0000256" key="2">
    <source>
        <dbReference type="SAM" id="MobiDB-lite"/>
    </source>
</evidence>
<gene>
    <name evidence="3" type="ORF">QTN89_21875</name>
</gene>
<feature type="coiled-coil region" evidence="1">
    <location>
        <begin position="32"/>
        <end position="59"/>
    </location>
</feature>
<name>A0ABT7PP55_9BACT</name>
<proteinExistence type="predicted"/>
<keyword evidence="1" id="KW-0175">Coiled coil</keyword>
<evidence type="ECO:0000313" key="4">
    <source>
        <dbReference type="Proteomes" id="UP001239462"/>
    </source>
</evidence>
<keyword evidence="4" id="KW-1185">Reference proteome</keyword>
<reference evidence="3 4" key="1">
    <citation type="submission" date="2023-06" db="EMBL/GenBank/DDBJ databases">
        <title>Roseiconus lacunae JC819 isolated from Gulf of Mannar region, Tamil Nadu.</title>
        <authorList>
            <person name="Pk S."/>
            <person name="Ch S."/>
            <person name="Ch V.R."/>
        </authorList>
    </citation>
    <scope>NUCLEOTIDE SEQUENCE [LARGE SCALE GENOMIC DNA]</scope>
    <source>
        <strain evidence="3 4">JC819</strain>
    </source>
</reference>
<organism evidence="3 4">
    <name type="scientific">Roseiconus lacunae</name>
    <dbReference type="NCBI Taxonomy" id="2605694"/>
    <lineage>
        <taxon>Bacteria</taxon>
        <taxon>Pseudomonadati</taxon>
        <taxon>Planctomycetota</taxon>
        <taxon>Planctomycetia</taxon>
        <taxon>Pirellulales</taxon>
        <taxon>Pirellulaceae</taxon>
        <taxon>Roseiconus</taxon>
    </lineage>
</organism>
<protein>
    <recommendedName>
        <fullName evidence="5">BZIP domain-containing protein</fullName>
    </recommendedName>
</protein>
<dbReference type="RefSeq" id="WP_149499185.1">
    <property type="nucleotide sequence ID" value="NZ_CP141221.1"/>
</dbReference>
<evidence type="ECO:0008006" key="5">
    <source>
        <dbReference type="Google" id="ProtNLM"/>
    </source>
</evidence>